<name>A0A6J5M6V5_9CAUD</name>
<gene>
    <name evidence="2" type="ORF">UFOVP395_145</name>
</gene>
<dbReference type="EMBL" id="LR796380">
    <property type="protein sequence ID" value="CAB4140810.1"/>
    <property type="molecule type" value="Genomic_DNA"/>
</dbReference>
<evidence type="ECO:0000313" key="2">
    <source>
        <dbReference type="EMBL" id="CAB4140810.1"/>
    </source>
</evidence>
<feature type="domain" description="Putative endonuclease SegE-like GIY-YIG" evidence="1">
    <location>
        <begin position="3"/>
        <end position="122"/>
    </location>
</feature>
<evidence type="ECO:0000259" key="1">
    <source>
        <dbReference type="Pfam" id="PF19835"/>
    </source>
</evidence>
<sequence>MTWYYEESALIDESVLDPYVGFVYQITNVTSGRKYIGKKLLKFRKSKQVKGKRKKFLVDSDWRDYWGSNKTLISDVQTFGEVSFKREILRLCKSKGECNYFEAKLQFQLLALESDDYYNDWIMVKVHRSHLKKVDF</sequence>
<dbReference type="Pfam" id="PF19835">
    <property type="entry name" value="SegE_GIY-YIG"/>
    <property type="match status" value="1"/>
</dbReference>
<dbReference type="Gene3D" id="3.40.1440.10">
    <property type="entry name" value="GIY-YIG endonuclease"/>
    <property type="match status" value="1"/>
</dbReference>
<dbReference type="InterPro" id="IPR045566">
    <property type="entry name" value="SegE-like_GIY-YIG"/>
</dbReference>
<dbReference type="InterPro" id="IPR035901">
    <property type="entry name" value="GIY-YIG_endonuc_sf"/>
</dbReference>
<protein>
    <submittedName>
        <fullName evidence="2">GIY-YIG_SegABCDEFG domain containing protein</fullName>
    </submittedName>
</protein>
<accession>A0A6J5M6V5</accession>
<reference evidence="2" key="1">
    <citation type="submission" date="2020-04" db="EMBL/GenBank/DDBJ databases">
        <authorList>
            <person name="Chiriac C."/>
            <person name="Salcher M."/>
            <person name="Ghai R."/>
            <person name="Kavagutti S V."/>
        </authorList>
    </citation>
    <scope>NUCLEOTIDE SEQUENCE</scope>
</reference>
<dbReference type="CDD" id="cd10444">
    <property type="entry name" value="GIY-YIG_SegABCDEFG"/>
    <property type="match status" value="1"/>
</dbReference>
<organism evidence="2">
    <name type="scientific">uncultured Caudovirales phage</name>
    <dbReference type="NCBI Taxonomy" id="2100421"/>
    <lineage>
        <taxon>Viruses</taxon>
        <taxon>Duplodnaviria</taxon>
        <taxon>Heunggongvirae</taxon>
        <taxon>Uroviricota</taxon>
        <taxon>Caudoviricetes</taxon>
        <taxon>Peduoviridae</taxon>
        <taxon>Maltschvirus</taxon>
        <taxon>Maltschvirus maltsch</taxon>
    </lineage>
</organism>
<proteinExistence type="predicted"/>